<feature type="binding site" evidence="5">
    <location>
        <position position="334"/>
    </location>
    <ligand>
        <name>S-adenosyl-L-methionine</name>
        <dbReference type="ChEBI" id="CHEBI:59789"/>
    </ligand>
</feature>
<dbReference type="CDD" id="cd02440">
    <property type="entry name" value="AdoMet_MTases"/>
    <property type="match status" value="1"/>
</dbReference>
<reference evidence="8 9" key="1">
    <citation type="submission" date="2015-12" db="EMBL/GenBank/DDBJ databases">
        <title>The genome of Folsomia candida.</title>
        <authorList>
            <person name="Faddeeva A."/>
            <person name="Derks M.F."/>
            <person name="Anvar Y."/>
            <person name="Smit S."/>
            <person name="Van Straalen N."/>
            <person name="Roelofs D."/>
        </authorList>
    </citation>
    <scope>NUCLEOTIDE SEQUENCE [LARGE SCALE GENOMIC DNA]</scope>
    <source>
        <strain evidence="8 9">VU population</strain>
        <tissue evidence="8">Whole body</tissue>
    </source>
</reference>
<comment type="caution">
    <text evidence="8">The sequence shown here is derived from an EMBL/GenBank/DDBJ whole genome shotgun (WGS) entry which is preliminary data.</text>
</comment>
<dbReference type="GO" id="GO:0070475">
    <property type="term" value="P:rRNA base methylation"/>
    <property type="evidence" value="ECO:0007669"/>
    <property type="project" value="TreeGrafter"/>
</dbReference>
<keyword evidence="9" id="KW-1185">Reference proteome</keyword>
<dbReference type="OrthoDB" id="435282at2759"/>
<dbReference type="Gene3D" id="3.40.50.150">
    <property type="entry name" value="Vaccinia Virus protein VP39"/>
    <property type="match status" value="1"/>
</dbReference>
<dbReference type="PRINTS" id="PR02008">
    <property type="entry name" value="RCMTFAMILY"/>
</dbReference>
<dbReference type="OMA" id="SFKSRIY"/>
<feature type="binding site" evidence="5">
    <location>
        <position position="289"/>
    </location>
    <ligand>
        <name>S-adenosyl-L-methionine</name>
        <dbReference type="ChEBI" id="CHEBI:59789"/>
    </ligand>
</feature>
<evidence type="ECO:0000256" key="4">
    <source>
        <dbReference type="ARBA" id="ARBA00022884"/>
    </source>
</evidence>
<evidence type="ECO:0000256" key="6">
    <source>
        <dbReference type="SAM" id="MobiDB-lite"/>
    </source>
</evidence>
<gene>
    <name evidence="8" type="ORF">Fcan01_07571</name>
</gene>
<dbReference type="AlphaFoldDB" id="A0A226EM76"/>
<comment type="similarity">
    <text evidence="5">Belongs to the class I-like SAM-binding methyltransferase superfamily. RsmB/NOP family.</text>
</comment>
<comment type="caution">
    <text evidence="5">Lacks conserved residue(s) required for the propagation of feature annotation.</text>
</comment>
<keyword evidence="1 5" id="KW-0489">Methyltransferase</keyword>
<dbReference type="InterPro" id="IPR049560">
    <property type="entry name" value="MeTrfase_RsmB-F_NOP2_cat"/>
</dbReference>
<dbReference type="InterPro" id="IPR049561">
    <property type="entry name" value="NSUN5_7_fdxn-like"/>
</dbReference>
<evidence type="ECO:0000256" key="3">
    <source>
        <dbReference type="ARBA" id="ARBA00022691"/>
    </source>
</evidence>
<dbReference type="STRING" id="158441.A0A226EM76"/>
<protein>
    <submittedName>
        <fullName evidence="8">Putative methyltransferase NSUN5C</fullName>
    </submittedName>
</protein>
<dbReference type="Pfam" id="PF01189">
    <property type="entry name" value="Methyltr_RsmB-F"/>
    <property type="match status" value="1"/>
</dbReference>
<feature type="binding site" evidence="5">
    <location>
        <position position="316"/>
    </location>
    <ligand>
        <name>S-adenosyl-L-methionine</name>
        <dbReference type="ChEBI" id="CHEBI:59789"/>
    </ligand>
</feature>
<sequence>MEDFDNTAMEEECHTVTGGSTGGRKPHSVKVPRLYKEAAKALKQIEEGQGLKNAVHSLKHPNMKALTALVSEALRHSELLSIVVTKSKILEHEKGLSYQVPLTKILITELLWGKKRLGGESKPVTTVLSYREKFDKVINKIERKNRNKAKDSADADDVPVTIDSVGVKKPRYVRVNTLKTDLSTTLGYLTEEGWIQQETEDYYNLTGDYFAVDNFVDNMLVFPSGTEFYKHPLYLDGSLILQDKASCLPPLCLKPRIGRVVLDACAAPGMKTSLLAALTKNEGSIIAVERDTKRCDTLRTMLEGLGATNVTILNKDFTDIVPSEHPEVEYILVDPSCSGSGMYNRVEMQHGPGAKRNKDRLKGLAFYQRKLLVHAMKFPKVKRIVYSTCSINSSENEDVVAAALEWGDGYAIANPEGQEAAQDTIQDTSHFNFRVKEALSGWTHRVENSNYEWSSFCVKSNFETNFTDGFFVCCLERVKNK</sequence>
<dbReference type="InterPro" id="IPR048889">
    <property type="entry name" value="NSUN5_RCM1_N"/>
</dbReference>
<dbReference type="Proteomes" id="UP000198287">
    <property type="component" value="Unassembled WGS sequence"/>
</dbReference>
<dbReference type="Pfam" id="PF21148">
    <property type="entry name" value="NSUN5_fdxn-like"/>
    <property type="match status" value="1"/>
</dbReference>
<dbReference type="InterPro" id="IPR023267">
    <property type="entry name" value="RCMT"/>
</dbReference>
<dbReference type="SUPFAM" id="SSF53335">
    <property type="entry name" value="S-adenosyl-L-methionine-dependent methyltransferases"/>
    <property type="match status" value="1"/>
</dbReference>
<dbReference type="GO" id="GO:0008173">
    <property type="term" value="F:RNA methyltransferase activity"/>
    <property type="evidence" value="ECO:0007669"/>
    <property type="project" value="InterPro"/>
</dbReference>
<evidence type="ECO:0000313" key="9">
    <source>
        <dbReference type="Proteomes" id="UP000198287"/>
    </source>
</evidence>
<organism evidence="8 9">
    <name type="scientific">Folsomia candida</name>
    <name type="common">Springtail</name>
    <dbReference type="NCBI Taxonomy" id="158441"/>
    <lineage>
        <taxon>Eukaryota</taxon>
        <taxon>Metazoa</taxon>
        <taxon>Ecdysozoa</taxon>
        <taxon>Arthropoda</taxon>
        <taxon>Hexapoda</taxon>
        <taxon>Collembola</taxon>
        <taxon>Entomobryomorpha</taxon>
        <taxon>Isotomoidea</taxon>
        <taxon>Isotomidae</taxon>
        <taxon>Proisotominae</taxon>
        <taxon>Folsomia</taxon>
    </lineage>
</organism>
<feature type="region of interest" description="Disordered" evidence="6">
    <location>
        <begin position="1"/>
        <end position="28"/>
    </location>
</feature>
<evidence type="ECO:0000313" key="8">
    <source>
        <dbReference type="EMBL" id="OXA58124.1"/>
    </source>
</evidence>
<evidence type="ECO:0000256" key="2">
    <source>
        <dbReference type="ARBA" id="ARBA00022679"/>
    </source>
</evidence>
<dbReference type="InterPro" id="IPR029063">
    <property type="entry name" value="SAM-dependent_MTases_sf"/>
</dbReference>
<accession>A0A226EM76</accession>
<evidence type="ECO:0000256" key="5">
    <source>
        <dbReference type="PROSITE-ProRule" id="PRU01023"/>
    </source>
</evidence>
<dbReference type="PANTHER" id="PTHR22807:SF4">
    <property type="entry name" value="28S RRNA (CYTOSINE-C(5))-METHYLTRANSFERASE"/>
    <property type="match status" value="1"/>
</dbReference>
<dbReference type="InterPro" id="IPR001678">
    <property type="entry name" value="MeTrfase_RsmB-F_NOP2_dom"/>
</dbReference>
<feature type="active site" description="Nucleophile" evidence="5">
    <location>
        <position position="389"/>
    </location>
</feature>
<dbReference type="Gene3D" id="3.30.70.1170">
    <property type="entry name" value="Sun protein, domain 3"/>
    <property type="match status" value="1"/>
</dbReference>
<dbReference type="PROSITE" id="PS51686">
    <property type="entry name" value="SAM_MT_RSMB_NOP"/>
    <property type="match status" value="1"/>
</dbReference>
<dbReference type="EMBL" id="LNIX01000003">
    <property type="protein sequence ID" value="OXA58124.1"/>
    <property type="molecule type" value="Genomic_DNA"/>
</dbReference>
<proteinExistence type="inferred from homology"/>
<dbReference type="PANTHER" id="PTHR22807">
    <property type="entry name" value="NOP2 YEAST -RELATED NOL1/NOP2/FMU SUN DOMAIN-CONTAINING"/>
    <property type="match status" value="1"/>
</dbReference>
<evidence type="ECO:0000256" key="1">
    <source>
        <dbReference type="ARBA" id="ARBA00022603"/>
    </source>
</evidence>
<name>A0A226EM76_FOLCA</name>
<dbReference type="GO" id="GO:0003723">
    <property type="term" value="F:RNA binding"/>
    <property type="evidence" value="ECO:0007669"/>
    <property type="project" value="UniProtKB-UniRule"/>
</dbReference>
<feature type="compositionally biased region" description="Acidic residues" evidence="6">
    <location>
        <begin position="1"/>
        <end position="10"/>
    </location>
</feature>
<keyword evidence="2 5" id="KW-0808">Transferase</keyword>
<dbReference type="Pfam" id="PF21153">
    <property type="entry name" value="NSUN5_N"/>
    <property type="match status" value="1"/>
</dbReference>
<evidence type="ECO:0000259" key="7">
    <source>
        <dbReference type="PROSITE" id="PS51686"/>
    </source>
</evidence>
<keyword evidence="3 5" id="KW-0949">S-adenosyl-L-methionine</keyword>
<dbReference type="GO" id="GO:0005730">
    <property type="term" value="C:nucleolus"/>
    <property type="evidence" value="ECO:0007669"/>
    <property type="project" value="TreeGrafter"/>
</dbReference>
<feature type="domain" description="SAM-dependent MTase RsmB/NOP-type" evidence="7">
    <location>
        <begin position="161"/>
        <end position="478"/>
    </location>
</feature>
<keyword evidence="4 5" id="KW-0694">RNA-binding</keyword>